<evidence type="ECO:0000313" key="7">
    <source>
        <dbReference type="EMBL" id="RGM05331.1"/>
    </source>
</evidence>
<dbReference type="Gene3D" id="3.30.450.40">
    <property type="match status" value="1"/>
</dbReference>
<dbReference type="Pfam" id="PF01614">
    <property type="entry name" value="IclR_C"/>
    <property type="match status" value="1"/>
</dbReference>
<dbReference type="PROSITE" id="PS51078">
    <property type="entry name" value="ICLR_ED"/>
    <property type="match status" value="1"/>
</dbReference>
<feature type="domain" description="IclR-ED" evidence="5">
    <location>
        <begin position="74"/>
        <end position="257"/>
    </location>
</feature>
<evidence type="ECO:0000256" key="3">
    <source>
        <dbReference type="ARBA" id="ARBA00023163"/>
    </source>
</evidence>
<evidence type="ECO:0000313" key="8">
    <source>
        <dbReference type="Proteomes" id="UP000095651"/>
    </source>
</evidence>
<dbReference type="AlphaFoldDB" id="A0A174DT61"/>
<dbReference type="PROSITE" id="PS51077">
    <property type="entry name" value="HTH_ICLR"/>
    <property type="match status" value="1"/>
</dbReference>
<dbReference type="Gene3D" id="1.10.10.10">
    <property type="entry name" value="Winged helix-like DNA-binding domain superfamily/Winged helix DNA-binding domain"/>
    <property type="match status" value="1"/>
</dbReference>
<dbReference type="SUPFAM" id="SSF55781">
    <property type="entry name" value="GAF domain-like"/>
    <property type="match status" value="1"/>
</dbReference>
<dbReference type="InterPro" id="IPR005471">
    <property type="entry name" value="Tscrpt_reg_IclR_N"/>
</dbReference>
<dbReference type="Proteomes" id="UP000095651">
    <property type="component" value="Unassembled WGS sequence"/>
</dbReference>
<dbReference type="InterPro" id="IPR050707">
    <property type="entry name" value="HTH_MetabolicPath_Reg"/>
</dbReference>
<organism evidence="6 8">
    <name type="scientific">Hungatella hathewayi</name>
    <dbReference type="NCBI Taxonomy" id="154046"/>
    <lineage>
        <taxon>Bacteria</taxon>
        <taxon>Bacillati</taxon>
        <taxon>Bacillota</taxon>
        <taxon>Clostridia</taxon>
        <taxon>Lachnospirales</taxon>
        <taxon>Lachnospiraceae</taxon>
        <taxon>Hungatella</taxon>
    </lineage>
</organism>
<dbReference type="GO" id="GO:0045892">
    <property type="term" value="P:negative regulation of DNA-templated transcription"/>
    <property type="evidence" value="ECO:0007669"/>
    <property type="project" value="TreeGrafter"/>
</dbReference>
<evidence type="ECO:0000256" key="1">
    <source>
        <dbReference type="ARBA" id="ARBA00023015"/>
    </source>
</evidence>
<dbReference type="InterPro" id="IPR014757">
    <property type="entry name" value="Tscrpt_reg_IclR_C"/>
</dbReference>
<dbReference type="Proteomes" id="UP000261257">
    <property type="component" value="Unassembled WGS sequence"/>
</dbReference>
<protein>
    <submittedName>
        <fullName evidence="7">IclR family transcriptional regulator</fullName>
    </submittedName>
    <submittedName>
        <fullName evidence="6">Pectin degradation repressor protein KdgR</fullName>
    </submittedName>
</protein>
<dbReference type="GO" id="GO:0003700">
    <property type="term" value="F:DNA-binding transcription factor activity"/>
    <property type="evidence" value="ECO:0007669"/>
    <property type="project" value="TreeGrafter"/>
</dbReference>
<dbReference type="InterPro" id="IPR029016">
    <property type="entry name" value="GAF-like_dom_sf"/>
</dbReference>
<accession>A0A174DT61</accession>
<dbReference type="GO" id="GO:0003677">
    <property type="term" value="F:DNA binding"/>
    <property type="evidence" value="ECO:0007669"/>
    <property type="project" value="UniProtKB-KW"/>
</dbReference>
<keyword evidence="2" id="KW-0238">DNA-binding</keyword>
<name>A0A174DT61_9FIRM</name>
<dbReference type="EMBL" id="CYZE01000005">
    <property type="protein sequence ID" value="CUO27449.1"/>
    <property type="molecule type" value="Genomic_DNA"/>
</dbReference>
<evidence type="ECO:0000259" key="4">
    <source>
        <dbReference type="PROSITE" id="PS51077"/>
    </source>
</evidence>
<dbReference type="PANTHER" id="PTHR30136:SF7">
    <property type="entry name" value="HTH-TYPE TRANSCRIPTIONAL REGULATOR KDGR-RELATED"/>
    <property type="match status" value="1"/>
</dbReference>
<evidence type="ECO:0000313" key="6">
    <source>
        <dbReference type="EMBL" id="CUO27449.1"/>
    </source>
</evidence>
<proteinExistence type="predicted"/>
<feature type="domain" description="HTH iclR-type" evidence="4">
    <location>
        <begin position="13"/>
        <end position="73"/>
    </location>
</feature>
<evidence type="ECO:0000256" key="2">
    <source>
        <dbReference type="ARBA" id="ARBA00023125"/>
    </source>
</evidence>
<dbReference type="SUPFAM" id="SSF46785">
    <property type="entry name" value="Winged helix' DNA-binding domain"/>
    <property type="match status" value="1"/>
</dbReference>
<evidence type="ECO:0000313" key="9">
    <source>
        <dbReference type="Proteomes" id="UP000261257"/>
    </source>
</evidence>
<evidence type="ECO:0000259" key="5">
    <source>
        <dbReference type="PROSITE" id="PS51078"/>
    </source>
</evidence>
<dbReference type="EMBL" id="QSSQ01000007">
    <property type="protein sequence ID" value="RGM05331.1"/>
    <property type="molecule type" value="Genomic_DNA"/>
</dbReference>
<dbReference type="RefSeq" id="WP_055655183.1">
    <property type="nucleotide sequence ID" value="NZ_CABIXC010000005.1"/>
</dbReference>
<reference evidence="7 9" key="2">
    <citation type="submission" date="2018-08" db="EMBL/GenBank/DDBJ databases">
        <title>A genome reference for cultivated species of the human gut microbiota.</title>
        <authorList>
            <person name="Zou Y."/>
            <person name="Xue W."/>
            <person name="Luo G."/>
        </authorList>
    </citation>
    <scope>NUCLEOTIDE SEQUENCE [LARGE SCALE GENOMIC DNA]</scope>
    <source>
        <strain evidence="7 9">TF05-11AC</strain>
    </source>
</reference>
<dbReference type="SMART" id="SM00346">
    <property type="entry name" value="HTH_ICLR"/>
    <property type="match status" value="1"/>
</dbReference>
<dbReference type="InterPro" id="IPR036390">
    <property type="entry name" value="WH_DNA-bd_sf"/>
</dbReference>
<reference evidence="6 8" key="1">
    <citation type="submission" date="2015-09" db="EMBL/GenBank/DDBJ databases">
        <authorList>
            <consortium name="Pathogen Informatics"/>
        </authorList>
    </citation>
    <scope>NUCLEOTIDE SEQUENCE [LARGE SCALE GENOMIC DNA]</scope>
    <source>
        <strain evidence="6 8">2789STDY5608850</strain>
    </source>
</reference>
<sequence length="272" mass="30629">MKSGNTPANTYILSSVNNALKILDLLSVRDNIGATEIGRLLELDKSTVFKLLYTLEQRDYVLKTESAKYCLGYKFKNYGNIVSERQNLVDVAKPFMHALYEQLHETVCLAELNTNGKAIVTALMEGDTPKHVRSRVGYEMGSYDNANGKLLLANLSDHMQHEILSRIHLAPRTPHTIVSRDVLEKELKNLRGRLWVEQYEEYRLNHADIACPVFDMDGHVAAALSVACTPDYLRENHQLIADALLHASTRISRKLGFYGKPFAMIDGIPDTP</sequence>
<dbReference type="InterPro" id="IPR036388">
    <property type="entry name" value="WH-like_DNA-bd_sf"/>
</dbReference>
<dbReference type="PANTHER" id="PTHR30136">
    <property type="entry name" value="HELIX-TURN-HELIX TRANSCRIPTIONAL REGULATOR, ICLR FAMILY"/>
    <property type="match status" value="1"/>
</dbReference>
<keyword evidence="3" id="KW-0804">Transcription</keyword>
<dbReference type="Pfam" id="PF09339">
    <property type="entry name" value="HTH_IclR"/>
    <property type="match status" value="1"/>
</dbReference>
<keyword evidence="1" id="KW-0805">Transcription regulation</keyword>
<gene>
    <name evidence="6" type="primary">kdgR_2</name>
    <name evidence="7" type="ORF">DXC39_10955</name>
    <name evidence="6" type="ORF">ERS852407_02315</name>
</gene>